<dbReference type="Gene3D" id="2.60.40.10">
    <property type="entry name" value="Immunoglobulins"/>
    <property type="match status" value="1"/>
</dbReference>
<feature type="signal peptide" evidence="11">
    <location>
        <begin position="1"/>
        <end position="19"/>
    </location>
</feature>
<dbReference type="Pfam" id="PF00512">
    <property type="entry name" value="HisKA"/>
    <property type="match status" value="1"/>
</dbReference>
<evidence type="ECO:0000256" key="5">
    <source>
        <dbReference type="ARBA" id="ARBA00022777"/>
    </source>
</evidence>
<dbReference type="SUPFAM" id="SSF47384">
    <property type="entry name" value="Homodimeric domain of signal transducing histidine kinase"/>
    <property type="match status" value="1"/>
</dbReference>
<dbReference type="InterPro" id="IPR018062">
    <property type="entry name" value="HTH_AraC-typ_CS"/>
</dbReference>
<dbReference type="InterPro" id="IPR005467">
    <property type="entry name" value="His_kinase_dom"/>
</dbReference>
<protein>
    <recommendedName>
        <fullName evidence="2">histidine kinase</fullName>
        <ecNumber evidence="2">2.7.13.3</ecNumber>
    </recommendedName>
</protein>
<name>A0A2T0XIJ4_9BACT</name>
<dbReference type="STRING" id="1168289.GCA_000259075_03526"/>
<dbReference type="SUPFAM" id="SSF52172">
    <property type="entry name" value="CheY-like"/>
    <property type="match status" value="1"/>
</dbReference>
<dbReference type="GO" id="GO:0003700">
    <property type="term" value="F:DNA-binding transcription factor activity"/>
    <property type="evidence" value="ECO:0007669"/>
    <property type="project" value="InterPro"/>
</dbReference>
<dbReference type="RefSeq" id="WP_106153288.1">
    <property type="nucleotide sequence ID" value="NZ_PVTS01000009.1"/>
</dbReference>
<keyword evidence="8" id="KW-0804">Transcription</keyword>
<dbReference type="SMART" id="SM00387">
    <property type="entry name" value="HATPase_c"/>
    <property type="match status" value="1"/>
</dbReference>
<keyword evidence="10" id="KW-0175">Coiled coil</keyword>
<keyword evidence="5 15" id="KW-0418">Kinase</keyword>
<dbReference type="Pfam" id="PF12833">
    <property type="entry name" value="HTH_18"/>
    <property type="match status" value="1"/>
</dbReference>
<dbReference type="InterPro" id="IPR013783">
    <property type="entry name" value="Ig-like_fold"/>
</dbReference>
<dbReference type="GO" id="GO:0000155">
    <property type="term" value="F:phosphorelay sensor kinase activity"/>
    <property type="evidence" value="ECO:0007669"/>
    <property type="project" value="InterPro"/>
</dbReference>
<dbReference type="PROSITE" id="PS50109">
    <property type="entry name" value="HIS_KIN"/>
    <property type="match status" value="1"/>
</dbReference>
<dbReference type="Gene3D" id="3.30.565.10">
    <property type="entry name" value="Histidine kinase-like ATPase, C-terminal domain"/>
    <property type="match status" value="1"/>
</dbReference>
<accession>A0A2T0XIJ4</accession>
<dbReference type="InterPro" id="IPR009057">
    <property type="entry name" value="Homeodomain-like_sf"/>
</dbReference>
<dbReference type="InterPro" id="IPR015943">
    <property type="entry name" value="WD40/YVTN_repeat-like_dom_sf"/>
</dbReference>
<feature type="modified residue" description="4-aspartylphosphate" evidence="9">
    <location>
        <position position="1142"/>
    </location>
</feature>
<organism evidence="15 16">
    <name type="scientific">Marinilabilia salmonicolor</name>
    <dbReference type="NCBI Taxonomy" id="989"/>
    <lineage>
        <taxon>Bacteria</taxon>
        <taxon>Pseudomonadati</taxon>
        <taxon>Bacteroidota</taxon>
        <taxon>Bacteroidia</taxon>
        <taxon>Marinilabiliales</taxon>
        <taxon>Marinilabiliaceae</taxon>
        <taxon>Marinilabilia</taxon>
    </lineage>
</organism>
<dbReference type="InterPro" id="IPR018060">
    <property type="entry name" value="HTH_AraC"/>
</dbReference>
<dbReference type="GO" id="GO:0043565">
    <property type="term" value="F:sequence-specific DNA binding"/>
    <property type="evidence" value="ECO:0007669"/>
    <property type="project" value="InterPro"/>
</dbReference>
<feature type="coiled-coil region" evidence="10">
    <location>
        <begin position="798"/>
        <end position="832"/>
    </location>
</feature>
<dbReference type="PRINTS" id="PR00344">
    <property type="entry name" value="BCTRLSENSOR"/>
</dbReference>
<dbReference type="Gene3D" id="1.10.10.60">
    <property type="entry name" value="Homeodomain-like"/>
    <property type="match status" value="2"/>
</dbReference>
<dbReference type="Proteomes" id="UP000252733">
    <property type="component" value="Unassembled WGS sequence"/>
</dbReference>
<evidence type="ECO:0000256" key="9">
    <source>
        <dbReference type="PROSITE-ProRule" id="PRU00169"/>
    </source>
</evidence>
<keyword evidence="3 9" id="KW-0597">Phosphoprotein</keyword>
<dbReference type="Pfam" id="PF07494">
    <property type="entry name" value="Reg_prop"/>
    <property type="match status" value="2"/>
</dbReference>
<dbReference type="InterPro" id="IPR004358">
    <property type="entry name" value="Sig_transdc_His_kin-like_C"/>
</dbReference>
<dbReference type="CDD" id="cd00082">
    <property type="entry name" value="HisKA"/>
    <property type="match status" value="1"/>
</dbReference>
<dbReference type="FunFam" id="3.30.565.10:FF:000006">
    <property type="entry name" value="Sensor histidine kinase WalK"/>
    <property type="match status" value="1"/>
</dbReference>
<evidence type="ECO:0000259" key="14">
    <source>
        <dbReference type="PROSITE" id="PS50110"/>
    </source>
</evidence>
<sequence length="1339" mass="153540">MRLFFVIVLLSFLSELVFAQTPRFDHFDISTGLSQNNINGLVIDDKGNIWAGTLDGLNKYDGYNFKIFKPGAGLEGEISGNHIVSMGKGMDGDVWVTTREGDLNQYVASSKKFRRFSQKIFEDVGIFPENNFWQFNDSLVWFSQGSRAGVLNINTEDCHTFSTPGYINGIDQRGDKLLLYGDFGVLQWKIDDEQQTLKREPELISTVPCYFMQKVEDGWMALSGDGMYKLPYDFSSNMAVFYYSDIGLSDLRISSITSFAAFNGDYWIGGYNLLVRIQKDGEGWSSRRFSYDAENDYTFKGYNVTHMKFDELGNLWIGTQKNGINHFNYEKNQFLHFNWNATSLSRPDADPVRAICRRKNGELWLGFDRNGVGIIFPDGHQQYFSHYHTKDGNNRPINNVRSIFEDSKGNVWIGESGELCVFNEKEERIEAVDVRFNWRWPHQSYVIKEWDRGTLLVTSSVNIGWVKLEFMTLDRVINLSDQEGYLSGSLRDIVRDENGHYWIAKDENGIFRVDQWDKPFETVQKNSHKLSDNKVYCMADDGDSLWIGTNSGLNLFSIGEGEVVKRYFEQDGLSNNIIYSLNIDSSGIIWMSTNRGISRFNPVSGDFKTYLSNDFFMDDAHFVGDDGQIYYGGYTGVVGFYPHDIDPFRSKVRATLERFTLFNRPILPGDTVNQRILMDKPLGDTSGLELHYDENSFTINFNAYPFDVPNQNVFRYRLAGLQNEWTVLEGNNRQARYAAVPPGHFIFEVQAAYSHADYGPVTRLDIEVVPPFWQTGWFKSFLVLLLLSTVFAGYQIRLRQIRKRNFLLKKRVEEQTRELRDRNRQIVEISEKLHEADQAKLRFFTNISHDFRTPLTLILAHLDNLESTKSKAVKTIRSNAFRLLNMINQLIDLRKLDQGELALSISRFDIVAFTAGIVESFQILASKKGIDLGFFSSVEKLEIWLDVDKTEKILYNLVANALKYTPGGRTILVSVAENSDRFSLVVQDQGMGMSEEEVANAFDRFYRSEKGQGQAAGHGIGLTIVKGLTEIQKGTIHVESELEKGSEFVLTFLKGRDHFANRDFKNVNEEPLIQEKIPVVFSGNNGFSKFGEQNILVVEDNHELSEFLRGLLDTWFNVMVAENGRKAFEIMGDFTPDLIISDVMMPVMDGIEFCRKVKADIQTSHIPFILLTARTDPEMHIEGFEMGVDDYIEKPFNSRIFLARLKALLENREKLKRHFEHQPQVFISGEALNKRDQSFIESVNNIIENRYSETDFGVEILSNEMNMSRSTFYRKFKALTGVSAADYLRKIRLHKASVYLKQDDIPVSQVAEEVGFQSVAHFRKCFKEEFGETPGAWGR</sequence>
<dbReference type="SMART" id="SM00448">
    <property type="entry name" value="REC"/>
    <property type="match status" value="1"/>
</dbReference>
<gene>
    <name evidence="15" type="ORF">DFO77_102137</name>
</gene>
<comment type="caution">
    <text evidence="15">The sequence shown here is derived from an EMBL/GenBank/DDBJ whole genome shotgun (WGS) entry which is preliminary data.</text>
</comment>
<evidence type="ECO:0000313" key="16">
    <source>
        <dbReference type="Proteomes" id="UP000252733"/>
    </source>
</evidence>
<evidence type="ECO:0000256" key="4">
    <source>
        <dbReference type="ARBA" id="ARBA00022679"/>
    </source>
</evidence>
<evidence type="ECO:0000256" key="6">
    <source>
        <dbReference type="ARBA" id="ARBA00023015"/>
    </source>
</evidence>
<evidence type="ECO:0000313" key="15">
    <source>
        <dbReference type="EMBL" id="RCW38983.1"/>
    </source>
</evidence>
<keyword evidence="7" id="KW-0238">DNA-binding</keyword>
<dbReference type="EMBL" id="QPIZ01000002">
    <property type="protein sequence ID" value="RCW38983.1"/>
    <property type="molecule type" value="Genomic_DNA"/>
</dbReference>
<dbReference type="SMART" id="SM00388">
    <property type="entry name" value="HisKA"/>
    <property type="match status" value="1"/>
</dbReference>
<keyword evidence="11" id="KW-0732">Signal</keyword>
<dbReference type="InterPro" id="IPR036890">
    <property type="entry name" value="HATPase_C_sf"/>
</dbReference>
<feature type="domain" description="Histidine kinase" evidence="13">
    <location>
        <begin position="846"/>
        <end position="1056"/>
    </location>
</feature>
<dbReference type="Gene3D" id="3.40.50.2300">
    <property type="match status" value="1"/>
</dbReference>
<dbReference type="PROSITE" id="PS01124">
    <property type="entry name" value="HTH_ARAC_FAMILY_2"/>
    <property type="match status" value="1"/>
</dbReference>
<feature type="chain" id="PRO_5030056648" description="histidine kinase" evidence="11">
    <location>
        <begin position="20"/>
        <end position="1339"/>
    </location>
</feature>
<evidence type="ECO:0000259" key="12">
    <source>
        <dbReference type="PROSITE" id="PS01124"/>
    </source>
</evidence>
<dbReference type="Pfam" id="PF00072">
    <property type="entry name" value="Response_reg"/>
    <property type="match status" value="1"/>
</dbReference>
<dbReference type="Gene3D" id="2.130.10.10">
    <property type="entry name" value="YVTN repeat-like/Quinoprotein amine dehydrogenase"/>
    <property type="match status" value="2"/>
</dbReference>
<dbReference type="Gene3D" id="1.10.287.130">
    <property type="match status" value="1"/>
</dbReference>
<dbReference type="InterPro" id="IPR011123">
    <property type="entry name" value="Y_Y_Y"/>
</dbReference>
<keyword evidence="16" id="KW-1185">Reference proteome</keyword>
<dbReference type="InterPro" id="IPR036097">
    <property type="entry name" value="HisK_dim/P_sf"/>
</dbReference>
<dbReference type="InterPro" id="IPR001789">
    <property type="entry name" value="Sig_transdc_resp-reg_receiver"/>
</dbReference>
<evidence type="ECO:0000256" key="2">
    <source>
        <dbReference type="ARBA" id="ARBA00012438"/>
    </source>
</evidence>
<dbReference type="PANTHER" id="PTHR43547:SF2">
    <property type="entry name" value="HYBRID SIGNAL TRANSDUCTION HISTIDINE KINASE C"/>
    <property type="match status" value="1"/>
</dbReference>
<dbReference type="PANTHER" id="PTHR43547">
    <property type="entry name" value="TWO-COMPONENT HISTIDINE KINASE"/>
    <property type="match status" value="1"/>
</dbReference>
<evidence type="ECO:0000256" key="11">
    <source>
        <dbReference type="SAM" id="SignalP"/>
    </source>
</evidence>
<evidence type="ECO:0000256" key="8">
    <source>
        <dbReference type="ARBA" id="ARBA00023163"/>
    </source>
</evidence>
<dbReference type="Pfam" id="PF07495">
    <property type="entry name" value="Y_Y_Y"/>
    <property type="match status" value="1"/>
</dbReference>
<evidence type="ECO:0000256" key="1">
    <source>
        <dbReference type="ARBA" id="ARBA00000085"/>
    </source>
</evidence>
<dbReference type="InterPro" id="IPR003594">
    <property type="entry name" value="HATPase_dom"/>
</dbReference>
<evidence type="ECO:0000256" key="7">
    <source>
        <dbReference type="ARBA" id="ARBA00023125"/>
    </source>
</evidence>
<feature type="domain" description="Response regulatory" evidence="14">
    <location>
        <begin position="1094"/>
        <end position="1209"/>
    </location>
</feature>
<evidence type="ECO:0000256" key="3">
    <source>
        <dbReference type="ARBA" id="ARBA00022553"/>
    </source>
</evidence>
<feature type="domain" description="HTH araC/xylS-type" evidence="12">
    <location>
        <begin position="1241"/>
        <end position="1339"/>
    </location>
</feature>
<comment type="catalytic activity">
    <reaction evidence="1">
        <text>ATP + protein L-histidine = ADP + protein N-phospho-L-histidine.</text>
        <dbReference type="EC" id="2.7.13.3"/>
    </reaction>
</comment>
<keyword evidence="4" id="KW-0808">Transferase</keyword>
<dbReference type="PROSITE" id="PS50110">
    <property type="entry name" value="RESPONSE_REGULATORY"/>
    <property type="match status" value="1"/>
</dbReference>
<dbReference type="SUPFAM" id="SSF55874">
    <property type="entry name" value="ATPase domain of HSP90 chaperone/DNA topoisomerase II/histidine kinase"/>
    <property type="match status" value="1"/>
</dbReference>
<dbReference type="OrthoDB" id="974448at2"/>
<dbReference type="InterPro" id="IPR011110">
    <property type="entry name" value="Reg_prop"/>
</dbReference>
<evidence type="ECO:0000256" key="10">
    <source>
        <dbReference type="SAM" id="Coils"/>
    </source>
</evidence>
<evidence type="ECO:0000259" key="13">
    <source>
        <dbReference type="PROSITE" id="PS50109"/>
    </source>
</evidence>
<keyword evidence="6" id="KW-0805">Transcription regulation</keyword>
<dbReference type="Pfam" id="PF02518">
    <property type="entry name" value="HATPase_c"/>
    <property type="match status" value="1"/>
</dbReference>
<dbReference type="EC" id="2.7.13.3" evidence="2"/>
<dbReference type="InterPro" id="IPR003661">
    <property type="entry name" value="HisK_dim/P_dom"/>
</dbReference>
<dbReference type="PROSITE" id="PS00041">
    <property type="entry name" value="HTH_ARAC_FAMILY_1"/>
    <property type="match status" value="1"/>
</dbReference>
<dbReference type="SMART" id="SM00342">
    <property type="entry name" value="HTH_ARAC"/>
    <property type="match status" value="1"/>
</dbReference>
<dbReference type="InterPro" id="IPR011006">
    <property type="entry name" value="CheY-like_superfamily"/>
</dbReference>
<reference evidence="15 16" key="1">
    <citation type="submission" date="2018-07" db="EMBL/GenBank/DDBJ databases">
        <title>Freshwater and sediment microbial communities from various areas in North America, analyzing microbe dynamics in response to fracking.</title>
        <authorList>
            <person name="Lamendella R."/>
        </authorList>
    </citation>
    <scope>NUCLEOTIDE SEQUENCE [LARGE SCALE GENOMIC DNA]</scope>
    <source>
        <strain evidence="15 16">160A</strain>
    </source>
</reference>
<dbReference type="SUPFAM" id="SSF63829">
    <property type="entry name" value="Calcium-dependent phosphotriesterase"/>
    <property type="match status" value="2"/>
</dbReference>
<dbReference type="SUPFAM" id="SSF46689">
    <property type="entry name" value="Homeodomain-like"/>
    <property type="match status" value="1"/>
</dbReference>
<proteinExistence type="predicted"/>